<feature type="region of interest" description="Disordered" evidence="1">
    <location>
        <begin position="79"/>
        <end position="112"/>
    </location>
</feature>
<keyword evidence="4" id="KW-1185">Reference proteome</keyword>
<feature type="transmembrane region" description="Helical" evidence="2">
    <location>
        <begin position="241"/>
        <end position="261"/>
    </location>
</feature>
<evidence type="ECO:0000256" key="1">
    <source>
        <dbReference type="SAM" id="MobiDB-lite"/>
    </source>
</evidence>
<name>U6K7A9_9EIME</name>
<evidence type="ECO:0000256" key="2">
    <source>
        <dbReference type="SAM" id="Phobius"/>
    </source>
</evidence>
<evidence type="ECO:0000313" key="4">
    <source>
        <dbReference type="Proteomes" id="UP000030744"/>
    </source>
</evidence>
<dbReference type="Proteomes" id="UP000030744">
    <property type="component" value="Unassembled WGS sequence"/>
</dbReference>
<feature type="transmembrane region" description="Helical" evidence="2">
    <location>
        <begin position="202"/>
        <end position="221"/>
    </location>
</feature>
<proteinExistence type="predicted"/>
<dbReference type="GeneID" id="25382182"/>
<keyword evidence="2" id="KW-0472">Membrane</keyword>
<sequence length="308" mass="33431">MSSYSSTRLVSIGNCELSRSVANEAAAGRYVTSELQLAAATLDTRLRSVQSIASEDAPTEGGASRRSFALTFHCRKSASRKRQRTVKEEGPVAPDASSRTGERATEEWAEAPETTCVRNSTAQLTASLVKWKALKCSLDMDLRERIFASLKRLQLEEEAGDQSSEGKKECGKLLHLLCSSFAGLITHGSPGLDVSRTMERRFIAAHTFSGIVAAAFIAGLVCSGEAAAASRRLEFQAGDAVAVVAAFLYSILLLALSYYLATPPSPAAVRRSVELHSAFQYLWSLKFADFLLERRVVTSRGRDAGRWL</sequence>
<accession>U6K7A9</accession>
<evidence type="ECO:0008006" key="5">
    <source>
        <dbReference type="Google" id="ProtNLM"/>
    </source>
</evidence>
<reference evidence="3" key="2">
    <citation type="submission" date="2013-10" db="EMBL/GenBank/DDBJ databases">
        <authorList>
            <person name="Aslett M."/>
        </authorList>
    </citation>
    <scope>NUCLEOTIDE SEQUENCE [LARGE SCALE GENOMIC DNA]</scope>
    <source>
        <strain evidence="3">Houghton</strain>
    </source>
</reference>
<keyword evidence="2" id="KW-0812">Transmembrane</keyword>
<gene>
    <name evidence="3" type="ORF">EMH_0077320</name>
</gene>
<dbReference type="RefSeq" id="XP_013355300.1">
    <property type="nucleotide sequence ID" value="XM_013499846.1"/>
</dbReference>
<dbReference type="EMBL" id="HG684469">
    <property type="protein sequence ID" value="CDJ32736.1"/>
    <property type="molecule type" value="Genomic_DNA"/>
</dbReference>
<reference evidence="3" key="1">
    <citation type="submission" date="2013-10" db="EMBL/GenBank/DDBJ databases">
        <title>Genomic analysis of the causative agents of coccidiosis in chickens.</title>
        <authorList>
            <person name="Reid A.J."/>
            <person name="Blake D."/>
            <person name="Billington K."/>
            <person name="Browne H."/>
            <person name="Dunn M."/>
            <person name="Hung S."/>
            <person name="Kawahara F."/>
            <person name="Miranda-Saavedra D."/>
            <person name="Mourier T."/>
            <person name="Nagra H."/>
            <person name="Otto T.D."/>
            <person name="Rawlings N."/>
            <person name="Sanchez A."/>
            <person name="Sanders M."/>
            <person name="Subramaniam C."/>
            <person name="Tay Y."/>
            <person name="Dear P."/>
            <person name="Doerig C."/>
            <person name="Gruber A."/>
            <person name="Parkinson J."/>
            <person name="Shirley M."/>
            <person name="Wan K.L."/>
            <person name="Berriman M."/>
            <person name="Tomley F."/>
            <person name="Pain A."/>
        </authorList>
    </citation>
    <scope>NUCLEOTIDE SEQUENCE [LARGE SCALE GENOMIC DNA]</scope>
    <source>
        <strain evidence="3">Houghton</strain>
    </source>
</reference>
<dbReference type="OrthoDB" id="348002at2759"/>
<keyword evidence="2" id="KW-1133">Transmembrane helix</keyword>
<dbReference type="AlphaFoldDB" id="U6K7A9"/>
<dbReference type="VEuPathDB" id="ToxoDB:EMH_0077320"/>
<organism evidence="3 4">
    <name type="scientific">Eimeria mitis</name>
    <dbReference type="NCBI Taxonomy" id="44415"/>
    <lineage>
        <taxon>Eukaryota</taxon>
        <taxon>Sar</taxon>
        <taxon>Alveolata</taxon>
        <taxon>Apicomplexa</taxon>
        <taxon>Conoidasida</taxon>
        <taxon>Coccidia</taxon>
        <taxon>Eucoccidiorida</taxon>
        <taxon>Eimeriorina</taxon>
        <taxon>Eimeriidae</taxon>
        <taxon>Eimeria</taxon>
    </lineage>
</organism>
<evidence type="ECO:0000313" key="3">
    <source>
        <dbReference type="EMBL" id="CDJ32736.1"/>
    </source>
</evidence>
<protein>
    <recommendedName>
        <fullName evidence="5">Transmembrane protein</fullName>
    </recommendedName>
</protein>